<sequence length="182" mass="21286">THKNINKTVQVKKIEKRLKREQRSLSRKFENIRKRGEQPVTNKRANINKNILRVQKLHARLANIRLAYVKSIVNDVVKTKPMFITVEDLNVKGMMKNKHLSKAVAQQCFYAFKTWLLTKCREYGIELRQVDRFYPSSKMCSCCGQKKSDLKLSDRVYTCDCGNVMDRDLNASINLLQAKKYT</sequence>
<feature type="domain" description="Cas12f1-like TNB" evidence="2">
    <location>
        <begin position="109"/>
        <end position="175"/>
    </location>
</feature>
<dbReference type="Proteomes" id="UP000308444">
    <property type="component" value="Unassembled WGS sequence"/>
</dbReference>
<name>A0A9X9A505_BACCE</name>
<accession>A0A9X9A505</accession>
<dbReference type="NCBIfam" id="NF040570">
    <property type="entry name" value="guided_TnpB"/>
    <property type="match status" value="1"/>
</dbReference>
<evidence type="ECO:0000313" key="3">
    <source>
        <dbReference type="EMBL" id="TKI96171.1"/>
    </source>
</evidence>
<organism evidence="3 4">
    <name type="scientific">Bacillus cereus</name>
    <dbReference type="NCBI Taxonomy" id="1396"/>
    <lineage>
        <taxon>Bacteria</taxon>
        <taxon>Bacillati</taxon>
        <taxon>Bacillota</taxon>
        <taxon>Bacilli</taxon>
        <taxon>Bacillales</taxon>
        <taxon>Bacillaceae</taxon>
        <taxon>Bacillus</taxon>
        <taxon>Bacillus cereus group</taxon>
    </lineage>
</organism>
<dbReference type="Pfam" id="PF07282">
    <property type="entry name" value="Cas12f1-like_TNB"/>
    <property type="match status" value="1"/>
</dbReference>
<dbReference type="GO" id="GO:0003677">
    <property type="term" value="F:DNA binding"/>
    <property type="evidence" value="ECO:0007669"/>
    <property type="project" value="UniProtKB-KW"/>
</dbReference>
<evidence type="ECO:0000256" key="1">
    <source>
        <dbReference type="ARBA" id="ARBA00023125"/>
    </source>
</evidence>
<dbReference type="AlphaFoldDB" id="A0A9X9A505"/>
<feature type="non-terminal residue" evidence="3">
    <location>
        <position position="182"/>
    </location>
</feature>
<proteinExistence type="predicted"/>
<feature type="non-terminal residue" evidence="3">
    <location>
        <position position="1"/>
    </location>
</feature>
<dbReference type="NCBIfam" id="TIGR01766">
    <property type="entry name" value="IS200/IS605 family accessory protein TnpB-like domain"/>
    <property type="match status" value="1"/>
</dbReference>
<evidence type="ECO:0000259" key="2">
    <source>
        <dbReference type="Pfam" id="PF07282"/>
    </source>
</evidence>
<dbReference type="InterPro" id="IPR010095">
    <property type="entry name" value="Cas12f1-like_TNB"/>
</dbReference>
<evidence type="ECO:0000313" key="4">
    <source>
        <dbReference type="Proteomes" id="UP000308444"/>
    </source>
</evidence>
<comment type="caution">
    <text evidence="3">The sequence shown here is derived from an EMBL/GenBank/DDBJ whole genome shotgun (WGS) entry which is preliminary data.</text>
</comment>
<protein>
    <submittedName>
        <fullName evidence="3">IS200/IS605 family element transposase accessory protein TnpB</fullName>
    </submittedName>
</protein>
<gene>
    <name evidence="3" type="ORF">FC695_26400</name>
</gene>
<dbReference type="EMBL" id="SZOH01002215">
    <property type="protein sequence ID" value="TKI96171.1"/>
    <property type="molecule type" value="Genomic_DNA"/>
</dbReference>
<reference evidence="3 4" key="1">
    <citation type="journal article" date="2019" name="Environ. Microbiol.">
        <title>An active ?-lactamase is a part of an orchestrated cell wall stress resistance network of Bacillus subtilis and related rhizosphere species.</title>
        <authorList>
            <person name="Bucher T."/>
            <person name="Keren-Paz A."/>
            <person name="Hausser J."/>
            <person name="Olender T."/>
            <person name="Cytryn E."/>
            <person name="Kolodkin-Gal I."/>
        </authorList>
    </citation>
    <scope>NUCLEOTIDE SEQUENCE [LARGE SCALE GENOMIC DNA]</scope>
    <source>
        <strain evidence="3 4">I32</strain>
    </source>
</reference>
<keyword evidence="1" id="KW-0238">DNA-binding</keyword>